<dbReference type="GO" id="GO:0004175">
    <property type="term" value="F:endopeptidase activity"/>
    <property type="evidence" value="ECO:0007669"/>
    <property type="project" value="UniProtKB-ARBA"/>
</dbReference>
<dbReference type="AlphaFoldDB" id="A0A6C0DSX9"/>
<organism evidence="3">
    <name type="scientific">viral metagenome</name>
    <dbReference type="NCBI Taxonomy" id="1070528"/>
    <lineage>
        <taxon>unclassified sequences</taxon>
        <taxon>metagenomes</taxon>
        <taxon>organismal metagenomes</taxon>
    </lineage>
</organism>
<keyword evidence="1" id="KW-0812">Transmembrane</keyword>
<name>A0A6C0DSX9_9ZZZZ</name>
<reference evidence="3" key="1">
    <citation type="journal article" date="2020" name="Nature">
        <title>Giant virus diversity and host interactions through global metagenomics.</title>
        <authorList>
            <person name="Schulz F."/>
            <person name="Roux S."/>
            <person name="Paez-Espino D."/>
            <person name="Jungbluth S."/>
            <person name="Walsh D.A."/>
            <person name="Denef V.J."/>
            <person name="McMahon K.D."/>
            <person name="Konstantinidis K.T."/>
            <person name="Eloe-Fadrosh E.A."/>
            <person name="Kyrpides N.C."/>
            <person name="Woyke T."/>
        </authorList>
    </citation>
    <scope>NUCLEOTIDE SEQUENCE</scope>
    <source>
        <strain evidence="3">GVMAG-M-3300023174-60</strain>
    </source>
</reference>
<feature type="transmembrane region" description="Helical" evidence="1">
    <location>
        <begin position="189"/>
        <end position="208"/>
    </location>
</feature>
<evidence type="ECO:0000256" key="1">
    <source>
        <dbReference type="SAM" id="Phobius"/>
    </source>
</evidence>
<dbReference type="GO" id="GO:0080120">
    <property type="term" value="P:CAAX-box protein maturation"/>
    <property type="evidence" value="ECO:0007669"/>
    <property type="project" value="UniProtKB-ARBA"/>
</dbReference>
<protein>
    <recommendedName>
        <fullName evidence="2">CAAX prenyl protease 2/Lysostaphin resistance protein A-like domain-containing protein</fullName>
    </recommendedName>
</protein>
<keyword evidence="1" id="KW-1133">Transmembrane helix</keyword>
<evidence type="ECO:0000313" key="3">
    <source>
        <dbReference type="EMBL" id="QHT20056.1"/>
    </source>
</evidence>
<feature type="transmembrane region" description="Helical" evidence="1">
    <location>
        <begin position="84"/>
        <end position="103"/>
    </location>
</feature>
<sequence>MAEPAIAMATFVAYKGIKDLPFSYITQTDYNLCKYLNGSFCSRIASLVAAVLVYILYLQISAAVQKPVKNALRDPLLPGLKGALIGAGIMGMSIVANIVFGFIELKGIDYEKLNIFPLIGMLMTGFTEELMYRALPINALRPYLSDNIVVGLTALLFGYIHSQSLYYGISAALFGLLTGYGFIKYGLYWAASLHAASNIVETMFYSVFKYKVKNPVMAGLRSTPDDDGTTTSLIQLLVLFGLKYIGYL</sequence>
<proteinExistence type="predicted"/>
<dbReference type="PANTHER" id="PTHR39430:SF1">
    <property type="entry name" value="PROTEASE"/>
    <property type="match status" value="1"/>
</dbReference>
<keyword evidence="1" id="KW-0472">Membrane</keyword>
<evidence type="ECO:0000259" key="2">
    <source>
        <dbReference type="Pfam" id="PF02517"/>
    </source>
</evidence>
<feature type="domain" description="CAAX prenyl protease 2/Lysostaphin resistance protein A-like" evidence="2">
    <location>
        <begin position="116"/>
        <end position="200"/>
    </location>
</feature>
<dbReference type="EMBL" id="MN739677">
    <property type="protein sequence ID" value="QHT20056.1"/>
    <property type="molecule type" value="Genomic_DNA"/>
</dbReference>
<dbReference type="PANTHER" id="PTHR39430">
    <property type="entry name" value="MEMBRANE-ASSOCIATED PROTEASE-RELATED"/>
    <property type="match status" value="1"/>
</dbReference>
<dbReference type="Pfam" id="PF02517">
    <property type="entry name" value="Rce1-like"/>
    <property type="match status" value="1"/>
</dbReference>
<accession>A0A6C0DSX9</accession>
<dbReference type="InterPro" id="IPR003675">
    <property type="entry name" value="Rce1/LyrA-like_dom"/>
</dbReference>
<feature type="transmembrane region" description="Helical" evidence="1">
    <location>
        <begin position="44"/>
        <end position="64"/>
    </location>
</feature>